<dbReference type="InterPro" id="IPR027417">
    <property type="entry name" value="P-loop_NTPase"/>
</dbReference>
<dbReference type="PROSITE" id="PS50901">
    <property type="entry name" value="FTSK"/>
    <property type="match status" value="1"/>
</dbReference>
<keyword evidence="1" id="KW-0067">ATP-binding</keyword>
<evidence type="ECO:0000259" key="2">
    <source>
        <dbReference type="PROSITE" id="PS50901"/>
    </source>
</evidence>
<gene>
    <name evidence="3" type="ORF">I551_0005</name>
</gene>
<dbReference type="Gene3D" id="3.40.50.300">
    <property type="entry name" value="P-loop containing nucleotide triphosphate hydrolases"/>
    <property type="match status" value="1"/>
</dbReference>
<organism evidence="3 4">
    <name type="scientific">Mycobacterium ulcerans str. Harvey</name>
    <dbReference type="NCBI Taxonomy" id="1299332"/>
    <lineage>
        <taxon>Bacteria</taxon>
        <taxon>Bacillati</taxon>
        <taxon>Actinomycetota</taxon>
        <taxon>Actinomycetes</taxon>
        <taxon>Mycobacteriales</taxon>
        <taxon>Mycobacteriaceae</taxon>
        <taxon>Mycobacterium</taxon>
        <taxon>Mycobacterium ulcerans group</taxon>
    </lineage>
</organism>
<proteinExistence type="predicted"/>
<keyword evidence="4" id="KW-1185">Reference proteome</keyword>
<dbReference type="EMBL" id="JAOL01000062">
    <property type="protein sequence ID" value="EUA93343.1"/>
    <property type="molecule type" value="Genomic_DNA"/>
</dbReference>
<feature type="domain" description="FtsK" evidence="2">
    <location>
        <begin position="1"/>
        <end position="97"/>
    </location>
</feature>
<protein>
    <submittedName>
        <fullName evidence="3">FtsK/SpoIIIE family protein</fullName>
    </submittedName>
</protein>
<accession>A0ABN0R899</accession>
<dbReference type="InterPro" id="IPR002543">
    <property type="entry name" value="FtsK_dom"/>
</dbReference>
<evidence type="ECO:0000256" key="1">
    <source>
        <dbReference type="PROSITE-ProRule" id="PRU00289"/>
    </source>
</evidence>
<dbReference type="Pfam" id="PF01580">
    <property type="entry name" value="FtsK_SpoIIIE"/>
    <property type="match status" value="1"/>
</dbReference>
<reference evidence="3 4" key="1">
    <citation type="submission" date="2014-01" db="EMBL/GenBank/DDBJ databases">
        <authorList>
            <person name="Dobos K."/>
            <person name="Lenaerts A."/>
            <person name="Ordway D."/>
            <person name="DeGroote M.A."/>
            <person name="Parker T."/>
            <person name="Sizemore C."/>
            <person name="Tallon L.J."/>
            <person name="Sadzewicz L.K."/>
            <person name="Sengamalay N."/>
            <person name="Fraser C.M."/>
            <person name="Hine E."/>
            <person name="Shefchek K.A."/>
            <person name="Das S.P."/>
            <person name="Tettelin H."/>
        </authorList>
    </citation>
    <scope>NUCLEOTIDE SEQUENCE [LARGE SCALE GENOMIC DNA]</scope>
    <source>
        <strain evidence="3 4">Harvey</strain>
    </source>
</reference>
<sequence length="97" mass="10699">MVMSAAATHSPRKVQFYCIDLGGGGLIYLENLPHVGGVAGRSEPDKVHRVVAEMQAVMRQREATFKEHRVGSIATYRQLRDDPNQPVAPDPYGAMYS</sequence>
<evidence type="ECO:0000313" key="4">
    <source>
        <dbReference type="Proteomes" id="UP000020681"/>
    </source>
</evidence>
<comment type="caution">
    <text evidence="1">Lacks conserved residue(s) required for the propagation of feature annotation.</text>
</comment>
<keyword evidence="1" id="KW-0547">Nucleotide-binding</keyword>
<name>A0ABN0R899_MYCUL</name>
<evidence type="ECO:0000313" key="3">
    <source>
        <dbReference type="EMBL" id="EUA93343.1"/>
    </source>
</evidence>
<comment type="caution">
    <text evidence="3">The sequence shown here is derived from an EMBL/GenBank/DDBJ whole genome shotgun (WGS) entry which is preliminary data.</text>
</comment>
<dbReference type="Proteomes" id="UP000020681">
    <property type="component" value="Unassembled WGS sequence"/>
</dbReference>